<name>A0A2N9XML8_9NEIS</name>
<feature type="domain" description="ImpA N-terminal" evidence="1">
    <location>
        <begin position="38"/>
        <end position="119"/>
    </location>
</feature>
<dbReference type="Pfam" id="PF06812">
    <property type="entry name" value="ImpA_N"/>
    <property type="match status" value="1"/>
</dbReference>
<proteinExistence type="predicted"/>
<dbReference type="Proteomes" id="UP000231484">
    <property type="component" value="Unassembled WGS sequence"/>
</dbReference>
<dbReference type="InterPro" id="IPR010657">
    <property type="entry name" value="ImpA_N"/>
</dbReference>
<dbReference type="InterPro" id="IPR017739">
    <property type="entry name" value="T6SS-assoc_VCA0119"/>
</dbReference>
<reference evidence="2 3" key="1">
    <citation type="journal article" date="2017" name="MBio">
        <title>Type VI secretion-mediated competition in the bee gut microbiome.</title>
        <authorList>
            <person name="Steele M.I."/>
            <person name="Kwong W.K."/>
            <person name="Powell J.E."/>
            <person name="Whiteley M."/>
            <person name="Moran N.A."/>
        </authorList>
    </citation>
    <scope>NUCLEOTIDE SEQUENCE [LARGE SCALE GENOMIC DNA]</scope>
    <source>
        <strain evidence="2 3">Occ4-2</strain>
    </source>
</reference>
<dbReference type="PANTHER" id="PTHR37024">
    <property type="entry name" value="TYPE VI SECRETION SYSTEM DUF2094 AND IMPA-RELATED DOMAIN PROTEIN"/>
    <property type="match status" value="1"/>
</dbReference>
<dbReference type="Pfam" id="PF16989">
    <property type="entry name" value="T6SS_VasJ"/>
    <property type="match status" value="1"/>
</dbReference>
<sequence length="526" mass="60153">MQISAALKILQRRKIYEDVKPLWEEIEYLLAPVDGEPEDVNHHDSFLDIRQELEKVSDIQLGKIEDAAYYLCQNVGKDIRVVVYLTYALFRREAFRGLIKGLLLLYGVQAIYPSSFQPQRISVIKTMLRWLGGAKMEDAFLLCQDTLLPNEHQAITVLCELIQENLATQFKVTIDELAGLLGLLPVLSGESQTLTASQATSTFAANSANEAVSVANDEVILCSSQDLMQTMKSVGQFIADKEQKEYASYRLLRQFRWDLLERLPLHQDGVTKIVPPRQELVNHLQTLYQRKDWSGLLAQCHAGFMEASNHFYFDLQFFSWTAMQHLAPEANVWADMLCSDMAFLLTRLTGLETLTFNNGQPFASGEVLDWIAVHARFQQQNIEEIQLSSSCELTSMNDIDAQAFVILAEQGFDKTMEWLATVQFEDGLEQLYYKQFLLARLAIKGGKTDFALSLLEKLNLPFSQQPLFEWNKKLTFQIKQELLRLLQQKFLTIKGSGKEFVSGQIEELKKELVLLNPFLAHQLLYR</sequence>
<dbReference type="NCBIfam" id="TIGR03362">
    <property type="entry name" value="VI_chp_7"/>
    <property type="match status" value="1"/>
</dbReference>
<dbReference type="PANTHER" id="PTHR37024:SF5">
    <property type="entry name" value="IMPA N-TERMINAL DOMAIN-CONTAINING PROTEIN"/>
    <property type="match status" value="1"/>
</dbReference>
<dbReference type="AlphaFoldDB" id="A0A2N9XML8"/>
<organism evidence="2 3">
    <name type="scientific">Snodgrassella alvi</name>
    <dbReference type="NCBI Taxonomy" id="1196083"/>
    <lineage>
        <taxon>Bacteria</taxon>
        <taxon>Pseudomonadati</taxon>
        <taxon>Pseudomonadota</taxon>
        <taxon>Betaproteobacteria</taxon>
        <taxon>Neisseriales</taxon>
        <taxon>Neisseriaceae</taxon>
        <taxon>Snodgrassella</taxon>
    </lineage>
</organism>
<evidence type="ECO:0000259" key="1">
    <source>
        <dbReference type="Pfam" id="PF06812"/>
    </source>
</evidence>
<accession>A0A2N9XML8</accession>
<evidence type="ECO:0000313" key="3">
    <source>
        <dbReference type="Proteomes" id="UP000231484"/>
    </source>
</evidence>
<protein>
    <submittedName>
        <fullName evidence="2">Type VI secretion system ImpA domain-containing protein</fullName>
    </submittedName>
</protein>
<gene>
    <name evidence="2" type="ORF">BHC48_08275</name>
</gene>
<dbReference type="EMBL" id="MEIQ01000047">
    <property type="protein sequence ID" value="PIT49573.1"/>
    <property type="molecule type" value="Genomic_DNA"/>
</dbReference>
<comment type="caution">
    <text evidence="2">The sequence shown here is derived from an EMBL/GenBank/DDBJ whole genome shotgun (WGS) entry which is preliminary data.</text>
</comment>
<evidence type="ECO:0000313" key="2">
    <source>
        <dbReference type="EMBL" id="PIT49573.1"/>
    </source>
</evidence>